<reference evidence="1" key="1">
    <citation type="journal article" date="2014" name="Int. J. Syst. Evol. Microbiol.">
        <title>Complete genome sequence of Corynebacterium casei LMG S-19264T (=DSM 44701T), isolated from a smear-ripened cheese.</title>
        <authorList>
            <consortium name="US DOE Joint Genome Institute (JGI-PGF)"/>
            <person name="Walter F."/>
            <person name="Albersmeier A."/>
            <person name="Kalinowski J."/>
            <person name="Ruckert C."/>
        </authorList>
    </citation>
    <scope>NUCLEOTIDE SEQUENCE</scope>
    <source>
        <strain evidence="1">CGMCC 1.15448</strain>
    </source>
</reference>
<sequence length="104" mass="12430">MRLVLRGEKMKYSTEERIHPLRWDSEKRRAKTSKLNVHSLELNVYLENLYNLAVTPTLTIMAITRHRTEKAFLRYIRLVPSDHARLLKAHWEKRKAGYMDPVEV</sequence>
<name>A0A8J2UFJ1_9BACT</name>
<comment type="caution">
    <text evidence="1">The sequence shown here is derived from an EMBL/GenBank/DDBJ whole genome shotgun (WGS) entry which is preliminary data.</text>
</comment>
<accession>A0A8J2UFJ1</accession>
<proteinExistence type="predicted"/>
<keyword evidence="2" id="KW-1185">Reference proteome</keyword>
<protein>
    <recommendedName>
        <fullName evidence="3">Arm DNA-binding domain-containing protein</fullName>
    </recommendedName>
</protein>
<dbReference type="AlphaFoldDB" id="A0A8J2UFJ1"/>
<evidence type="ECO:0000313" key="2">
    <source>
        <dbReference type="Proteomes" id="UP000607559"/>
    </source>
</evidence>
<evidence type="ECO:0008006" key="3">
    <source>
        <dbReference type="Google" id="ProtNLM"/>
    </source>
</evidence>
<evidence type="ECO:0000313" key="1">
    <source>
        <dbReference type="EMBL" id="GGB10501.1"/>
    </source>
</evidence>
<organism evidence="1 2">
    <name type="scientific">Puia dinghuensis</name>
    <dbReference type="NCBI Taxonomy" id="1792502"/>
    <lineage>
        <taxon>Bacteria</taxon>
        <taxon>Pseudomonadati</taxon>
        <taxon>Bacteroidota</taxon>
        <taxon>Chitinophagia</taxon>
        <taxon>Chitinophagales</taxon>
        <taxon>Chitinophagaceae</taxon>
        <taxon>Puia</taxon>
    </lineage>
</organism>
<dbReference type="Proteomes" id="UP000607559">
    <property type="component" value="Unassembled WGS sequence"/>
</dbReference>
<reference evidence="1" key="2">
    <citation type="submission" date="2020-09" db="EMBL/GenBank/DDBJ databases">
        <authorList>
            <person name="Sun Q."/>
            <person name="Zhou Y."/>
        </authorList>
    </citation>
    <scope>NUCLEOTIDE SEQUENCE</scope>
    <source>
        <strain evidence="1">CGMCC 1.15448</strain>
    </source>
</reference>
<dbReference type="EMBL" id="BMJC01000004">
    <property type="protein sequence ID" value="GGB10501.1"/>
    <property type="molecule type" value="Genomic_DNA"/>
</dbReference>
<gene>
    <name evidence="1" type="ORF">GCM10011511_37600</name>
</gene>